<dbReference type="AlphaFoldDB" id="A0A6A6HZ81"/>
<evidence type="ECO:0000313" key="1">
    <source>
        <dbReference type="EMBL" id="KAF2243544.1"/>
    </source>
</evidence>
<proteinExistence type="predicted"/>
<keyword evidence="2" id="KW-1185">Reference proteome</keyword>
<accession>A0A6A6HZ81</accession>
<sequence>MSGSYPNPNKQRQLCHSHNLLTQATLRRHPECLLLRGFLFVNPARNLNRTSADITTMADVGFVSHAAIEDWIIAGVSALATRLLTAITQLELCAYSADLSVQYRVIRSDLNMQRPTAAGMKTQLKDILVVPTCQPGALWMGRSREGEGRRGI</sequence>
<reference evidence="1" key="1">
    <citation type="journal article" date="2020" name="Stud. Mycol.">
        <title>101 Dothideomycetes genomes: a test case for predicting lifestyles and emergence of pathogens.</title>
        <authorList>
            <person name="Haridas S."/>
            <person name="Albert R."/>
            <person name="Binder M."/>
            <person name="Bloem J."/>
            <person name="Labutti K."/>
            <person name="Salamov A."/>
            <person name="Andreopoulos B."/>
            <person name="Baker S."/>
            <person name="Barry K."/>
            <person name="Bills G."/>
            <person name="Bluhm B."/>
            <person name="Cannon C."/>
            <person name="Castanera R."/>
            <person name="Culley D."/>
            <person name="Daum C."/>
            <person name="Ezra D."/>
            <person name="Gonzalez J."/>
            <person name="Henrissat B."/>
            <person name="Kuo A."/>
            <person name="Liang C."/>
            <person name="Lipzen A."/>
            <person name="Lutzoni F."/>
            <person name="Magnuson J."/>
            <person name="Mondo S."/>
            <person name="Nolan M."/>
            <person name="Ohm R."/>
            <person name="Pangilinan J."/>
            <person name="Park H.-J."/>
            <person name="Ramirez L."/>
            <person name="Alfaro M."/>
            <person name="Sun H."/>
            <person name="Tritt A."/>
            <person name="Yoshinaga Y."/>
            <person name="Zwiers L.-H."/>
            <person name="Turgeon B."/>
            <person name="Goodwin S."/>
            <person name="Spatafora J."/>
            <person name="Crous P."/>
            <person name="Grigoriev I."/>
        </authorList>
    </citation>
    <scope>NUCLEOTIDE SEQUENCE</scope>
    <source>
        <strain evidence="1">CBS 122368</strain>
    </source>
</reference>
<evidence type="ECO:0000313" key="2">
    <source>
        <dbReference type="Proteomes" id="UP000800094"/>
    </source>
</evidence>
<organism evidence="1 2">
    <name type="scientific">Trematosphaeria pertusa</name>
    <dbReference type="NCBI Taxonomy" id="390896"/>
    <lineage>
        <taxon>Eukaryota</taxon>
        <taxon>Fungi</taxon>
        <taxon>Dikarya</taxon>
        <taxon>Ascomycota</taxon>
        <taxon>Pezizomycotina</taxon>
        <taxon>Dothideomycetes</taxon>
        <taxon>Pleosporomycetidae</taxon>
        <taxon>Pleosporales</taxon>
        <taxon>Massarineae</taxon>
        <taxon>Trematosphaeriaceae</taxon>
        <taxon>Trematosphaeria</taxon>
    </lineage>
</organism>
<gene>
    <name evidence="1" type="ORF">BU26DRAFT_119183</name>
</gene>
<dbReference type="EMBL" id="ML987205">
    <property type="protein sequence ID" value="KAF2243544.1"/>
    <property type="molecule type" value="Genomic_DNA"/>
</dbReference>
<dbReference type="Proteomes" id="UP000800094">
    <property type="component" value="Unassembled WGS sequence"/>
</dbReference>
<protein>
    <submittedName>
        <fullName evidence="1">Uncharacterized protein</fullName>
    </submittedName>
</protein>
<dbReference type="RefSeq" id="XP_033678548.1">
    <property type="nucleotide sequence ID" value="XM_033819497.1"/>
</dbReference>
<name>A0A6A6HZ81_9PLEO</name>
<dbReference type="GeneID" id="54572827"/>